<gene>
    <name evidence="7" type="ORF">PTTT1_LOCUS29051</name>
</gene>
<keyword evidence="4 6" id="KW-1133">Transmembrane helix</keyword>
<feature type="transmembrane region" description="Helical" evidence="6">
    <location>
        <begin position="84"/>
        <end position="106"/>
    </location>
</feature>
<dbReference type="Proteomes" id="UP000836788">
    <property type="component" value="Chromosome 2"/>
</dbReference>
<feature type="transmembrane region" description="Helical" evidence="6">
    <location>
        <begin position="276"/>
        <end position="298"/>
    </location>
</feature>
<evidence type="ECO:0000256" key="2">
    <source>
        <dbReference type="ARBA" id="ARBA00007049"/>
    </source>
</evidence>
<evidence type="ECO:0000256" key="5">
    <source>
        <dbReference type="ARBA" id="ARBA00023136"/>
    </source>
</evidence>
<feature type="transmembrane region" description="Helical" evidence="6">
    <location>
        <begin position="216"/>
        <end position="239"/>
    </location>
</feature>
<name>A0A8J9X818_PHATR</name>
<evidence type="ECO:0000256" key="3">
    <source>
        <dbReference type="ARBA" id="ARBA00022692"/>
    </source>
</evidence>
<dbReference type="GO" id="GO:0012505">
    <property type="term" value="C:endomembrane system"/>
    <property type="evidence" value="ECO:0007669"/>
    <property type="project" value="UniProtKB-SubCell"/>
</dbReference>
<accession>A0A8J9X818</accession>
<dbReference type="EMBL" id="OU594943">
    <property type="protein sequence ID" value="CAG9285430.1"/>
    <property type="molecule type" value="Genomic_DNA"/>
</dbReference>
<evidence type="ECO:0000313" key="7">
    <source>
        <dbReference type="EMBL" id="CAG9285430.1"/>
    </source>
</evidence>
<comment type="similarity">
    <text evidence="2">Belongs to the CCC1 family.</text>
</comment>
<protein>
    <submittedName>
        <fullName evidence="7">Uncharacterized protein</fullName>
    </submittedName>
</protein>
<evidence type="ECO:0000256" key="1">
    <source>
        <dbReference type="ARBA" id="ARBA00004127"/>
    </source>
</evidence>
<feature type="transmembrane region" description="Helical" evidence="6">
    <location>
        <begin position="245"/>
        <end position="264"/>
    </location>
</feature>
<dbReference type="InterPro" id="IPR008217">
    <property type="entry name" value="Ccc1_fam"/>
</dbReference>
<organism evidence="7">
    <name type="scientific">Phaeodactylum tricornutum</name>
    <name type="common">Diatom</name>
    <dbReference type="NCBI Taxonomy" id="2850"/>
    <lineage>
        <taxon>Eukaryota</taxon>
        <taxon>Sar</taxon>
        <taxon>Stramenopiles</taxon>
        <taxon>Ochrophyta</taxon>
        <taxon>Bacillariophyta</taxon>
        <taxon>Bacillariophyceae</taxon>
        <taxon>Bacillariophycidae</taxon>
        <taxon>Naviculales</taxon>
        <taxon>Phaeodactylaceae</taxon>
        <taxon>Phaeodactylum</taxon>
    </lineage>
</organism>
<dbReference type="AlphaFoldDB" id="A0A8J9X818"/>
<evidence type="ECO:0000256" key="6">
    <source>
        <dbReference type="SAM" id="Phobius"/>
    </source>
</evidence>
<keyword evidence="3 6" id="KW-0812">Transmembrane</keyword>
<keyword evidence="5 6" id="KW-0472">Membrane</keyword>
<reference evidence="7" key="1">
    <citation type="submission" date="2022-02" db="EMBL/GenBank/DDBJ databases">
        <authorList>
            <person name="Giguere J D."/>
        </authorList>
    </citation>
    <scope>NUCLEOTIDE SEQUENCE</scope>
    <source>
        <strain evidence="7">CCAP 1055/1</strain>
    </source>
</reference>
<dbReference type="GO" id="GO:0030026">
    <property type="term" value="P:intracellular manganese ion homeostasis"/>
    <property type="evidence" value="ECO:0007669"/>
    <property type="project" value="InterPro"/>
</dbReference>
<evidence type="ECO:0000256" key="4">
    <source>
        <dbReference type="ARBA" id="ARBA00022989"/>
    </source>
</evidence>
<dbReference type="Pfam" id="PF01988">
    <property type="entry name" value="VIT1"/>
    <property type="match status" value="1"/>
</dbReference>
<dbReference type="GO" id="GO:0005384">
    <property type="term" value="F:manganese ion transmembrane transporter activity"/>
    <property type="evidence" value="ECO:0007669"/>
    <property type="project" value="InterPro"/>
</dbReference>
<feature type="transmembrane region" description="Helical" evidence="6">
    <location>
        <begin position="112"/>
        <end position="134"/>
    </location>
</feature>
<comment type="subcellular location">
    <subcellularLocation>
        <location evidence="1">Endomembrane system</location>
        <topology evidence="1">Multi-pass membrane protein</topology>
    </subcellularLocation>
</comment>
<proteinExistence type="inferred from homology"/>
<dbReference type="PANTHER" id="PTHR31851">
    <property type="entry name" value="FE(2+)/MN(2+) TRANSPORTER PCL1"/>
    <property type="match status" value="1"/>
</dbReference>
<sequence>MSSEVNSDRALVAYRAVEAMEFEENSLTTEPVLTKSHKSATLSRCDPDTTPSFSLNSDTSCLAPAYSPKLADHLGGSRQYWRDMILGVNDGLVSTFLLVAGVAGGGLASTDILLTAIAGALAGAISMCAGEYVATKSQNQVLQGEIDLEKLHVRFRPKEEIAEVEAQLLTAIGIGEDQPELRETLLQYYTAHPESLLKIMIALEFGVVDHEQRSPLCAGLTSCGTFLLGTLPSVLPFVFLDDPTVGLIVAAVIATLTLLLVGAIKTWATRGSAWMAALDNLVITGCGGTFAYGIGLFFDAVVQ</sequence>